<keyword evidence="2" id="KW-1185">Reference proteome</keyword>
<evidence type="ECO:0000313" key="2">
    <source>
        <dbReference type="Proteomes" id="UP001056778"/>
    </source>
</evidence>
<gene>
    <name evidence="1" type="ORF">MML48_10g00009431</name>
</gene>
<evidence type="ECO:0000313" key="1">
    <source>
        <dbReference type="EMBL" id="KAI4454124.1"/>
    </source>
</evidence>
<comment type="caution">
    <text evidence="1">The sequence shown here is derived from an EMBL/GenBank/DDBJ whole genome shotgun (WGS) entry which is preliminary data.</text>
</comment>
<proteinExistence type="predicted"/>
<dbReference type="EMBL" id="CM043024">
    <property type="protein sequence ID" value="KAI4454124.1"/>
    <property type="molecule type" value="Genomic_DNA"/>
</dbReference>
<organism evidence="1 2">
    <name type="scientific">Holotrichia oblita</name>
    <name type="common">Chafer beetle</name>
    <dbReference type="NCBI Taxonomy" id="644536"/>
    <lineage>
        <taxon>Eukaryota</taxon>
        <taxon>Metazoa</taxon>
        <taxon>Ecdysozoa</taxon>
        <taxon>Arthropoda</taxon>
        <taxon>Hexapoda</taxon>
        <taxon>Insecta</taxon>
        <taxon>Pterygota</taxon>
        <taxon>Neoptera</taxon>
        <taxon>Endopterygota</taxon>
        <taxon>Coleoptera</taxon>
        <taxon>Polyphaga</taxon>
        <taxon>Scarabaeiformia</taxon>
        <taxon>Scarabaeidae</taxon>
        <taxon>Melolonthinae</taxon>
        <taxon>Holotrichia</taxon>
    </lineage>
</organism>
<sequence length="349" mass="39603">MDRRYTSEATKGEIVGLWKAGLSTRDIAERVNKSQSAVCRWLARYRREGHTRTRPKSGQPKKTTAEEDALLVRIASENPFHTSKMLQERTHLNVGSDAIRKRLLTAGLKCRRPAKENAWQKIAASFNAKNLQARSVEQIKTKYDNLKAKARKEVAMLKLSRTGTGGGPGVGELDCVVEAVLKIINFKTVVGLQNKYDNDWERVQLDRSVHAQDVQVDLVEPVSQSIENLPVVEDHLPADRKMIEVPSTSDTVAEVLIDSEPAVSWSKYTPTKLKSKIHNRLRSKVHNPTASAKEVYYKRKLEIIEKSFQQECLDRESKNARDAEEHSKKMLLLDLEIQLKQKQLLKESS</sequence>
<reference evidence="1" key="1">
    <citation type="submission" date="2022-04" db="EMBL/GenBank/DDBJ databases">
        <title>Chromosome-scale genome assembly of Holotrichia oblita Faldermann.</title>
        <authorList>
            <person name="Rongchong L."/>
        </authorList>
    </citation>
    <scope>NUCLEOTIDE SEQUENCE</scope>
    <source>
        <strain evidence="1">81SQS9</strain>
    </source>
</reference>
<name>A0ACB9SFH7_HOLOL</name>
<dbReference type="Proteomes" id="UP001056778">
    <property type="component" value="Chromosome 10"/>
</dbReference>
<protein>
    <submittedName>
        <fullName evidence="1">Uncharacterized protein</fullName>
    </submittedName>
</protein>
<accession>A0ACB9SFH7</accession>